<dbReference type="Proteomes" id="UP000019812">
    <property type="component" value="Unassembled WGS sequence"/>
</dbReference>
<dbReference type="SMART" id="SM00237">
    <property type="entry name" value="Calx_beta"/>
    <property type="match status" value="5"/>
</dbReference>
<sequence length="1124" mass="115273">MDEADRYYTVTIQDPGKDTVVIGNPVAAGAILDNDPTPRPRGDPHMITLDGLAYDFQAVGEFVLVENAAGEDLSVQMRTRPVGDLASLISALAVDVDGHRVTINTEAADVLRVDGVVTEVADGATLAVGAGQVQRSGDTYTLTTASGDLISAEDFGGHLDLALILANGRAPGSVRGLLGNFNQNTADDLALPDGTAFAQPIAFADLYGAFADAWRVTHASSLFDYAAGESTETFTDRTFPSHPVTLDMLAPEVVAEATRRVDAAGITDPVLREAAILDFALTHDPDFVIGATKVVDPSAALEVIAEPSATQSVLAVVSRVGRQAEGNSGSTDLVFDIHRSGNTSGELSVSYRVVGGSVDAGDLGGALPAGVVTFGDGETVKSVAVPVAGDTQIESDESLLLEISVDDSVRDRVAFATVSAQATIANDDGTVLPRFEIEAVSAIKAEGADGETTELVFRVLRTENLSDAVTIDYEVSGLGGDPVEADDFMGGALPAGTLVFGRDEGAQTLRMRVSGDDLLERNERFVVTLRNPSLGVVGEATAFGMIENDDAFVARHSILPINASRSEGNEGTAEFSFVVVRSGNVDAATTVDFVVGPTGSSSVDAADFGGTLPMGSLTFAAGEVEKRVSIQVAGDIDHEADESFAVALHNPSSGLVVGDPVTATIVNDDAPLPSIGIWRIGANLAEGDTGTTEMPFAVVRTGDLGVRSIVGYAVAGSGANPAAASDFAGGLPAGSVTFEPGEDFKVLAFDIAGDALLEVDEGFSVVLSDAVRAVIGTGSAEGLIVNDDSSAAPELSIAAAGANKPEGSAGTVQILFTVTRTGDLSQASAVAYSVTGSGAHPADATDFGGVLPAGSISFAAGEHEKQIAIEVSGDGTVEKNESFTVGLHDADNGTIAAASAAGIILNDDTSSFRIGDAPARPPRSDAGAWERSWTHSGVSIAHKANLGDSSEPFTPVLFGSSGSGVLAGGDISAGDLGVSGQTKATSSVLQEIDGTEGLRFVLDEEANEITFLLSRFLSNDDGTVLNEAGRVQLLDAGGALVDELFFYADRADGTKQVSLAAPEGFTQAVFSAGVQDGDEFVYGGYANQDRSGFGSSPFAASGSLHGSDYLIDLVAFKSGYVDML</sequence>
<dbReference type="RefSeq" id="WP_273703730.1">
    <property type="nucleotide sequence ID" value="NZ_JDSS02000030.1"/>
</dbReference>
<comment type="caution">
    <text evidence="5">The sequence shown here is derived from an EMBL/GenBank/DDBJ whole genome shotgun (WGS) entry which is preliminary data.</text>
</comment>
<keyword evidence="3" id="KW-0106">Calcium</keyword>
<name>A0A084XY18_9PROT</name>
<dbReference type="Pfam" id="PF00094">
    <property type="entry name" value="VWD"/>
    <property type="match status" value="1"/>
</dbReference>
<dbReference type="InterPro" id="IPR026919">
    <property type="entry name" value="ADGRV1"/>
</dbReference>
<dbReference type="InterPro" id="IPR038081">
    <property type="entry name" value="CalX-like_sf"/>
</dbReference>
<evidence type="ECO:0000256" key="2">
    <source>
        <dbReference type="ARBA" id="ARBA00022737"/>
    </source>
</evidence>
<dbReference type="PROSITE" id="PS51233">
    <property type="entry name" value="VWFD"/>
    <property type="match status" value="1"/>
</dbReference>
<dbReference type="PANTHER" id="PTHR46682">
    <property type="entry name" value="ADHESION G-PROTEIN COUPLED RECEPTOR V1"/>
    <property type="match status" value="1"/>
</dbReference>
<evidence type="ECO:0000313" key="6">
    <source>
        <dbReference type="Proteomes" id="UP000019812"/>
    </source>
</evidence>
<dbReference type="PANTHER" id="PTHR46682:SF1">
    <property type="entry name" value="ADHESION G-PROTEIN COUPLED RECEPTOR V1"/>
    <property type="match status" value="1"/>
</dbReference>
<feature type="domain" description="VWFD" evidence="4">
    <location>
        <begin position="36"/>
        <end position="222"/>
    </location>
</feature>
<dbReference type="GO" id="GO:0016020">
    <property type="term" value="C:membrane"/>
    <property type="evidence" value="ECO:0007669"/>
    <property type="project" value="InterPro"/>
</dbReference>
<dbReference type="EMBL" id="JDSS02000030">
    <property type="protein sequence ID" value="KFB67362.1"/>
    <property type="molecule type" value="Genomic_DNA"/>
</dbReference>
<evidence type="ECO:0000256" key="1">
    <source>
        <dbReference type="ARBA" id="ARBA00022729"/>
    </source>
</evidence>
<organism evidence="5 6">
    <name type="scientific">Candidatus Accumulibacter vicinus</name>
    <dbReference type="NCBI Taxonomy" id="2954382"/>
    <lineage>
        <taxon>Bacteria</taxon>
        <taxon>Pseudomonadati</taxon>
        <taxon>Pseudomonadota</taxon>
        <taxon>Betaproteobacteria</taxon>
        <taxon>Candidatus Accumulibacter</taxon>
    </lineage>
</organism>
<gene>
    <name evidence="5" type="ORF">CAPSK01_003280</name>
</gene>
<dbReference type="GO" id="GO:0004930">
    <property type="term" value="F:G protein-coupled receptor activity"/>
    <property type="evidence" value="ECO:0007669"/>
    <property type="project" value="InterPro"/>
</dbReference>
<dbReference type="Gene3D" id="2.60.40.2030">
    <property type="match status" value="5"/>
</dbReference>
<evidence type="ECO:0000256" key="3">
    <source>
        <dbReference type="ARBA" id="ARBA00022837"/>
    </source>
</evidence>
<dbReference type="InterPro" id="IPR003644">
    <property type="entry name" value="Calx_beta"/>
</dbReference>
<dbReference type="Pfam" id="PF03160">
    <property type="entry name" value="Calx-beta"/>
    <property type="match status" value="5"/>
</dbReference>
<evidence type="ECO:0000259" key="4">
    <source>
        <dbReference type="PROSITE" id="PS51233"/>
    </source>
</evidence>
<dbReference type="SUPFAM" id="SSF141072">
    <property type="entry name" value="CalX-like"/>
    <property type="match status" value="5"/>
</dbReference>
<keyword evidence="2" id="KW-0677">Repeat</keyword>
<dbReference type="AlphaFoldDB" id="A0A084XY18"/>
<evidence type="ECO:0000313" key="5">
    <source>
        <dbReference type="EMBL" id="KFB67362.1"/>
    </source>
</evidence>
<reference evidence="5 6" key="1">
    <citation type="submission" date="2014-07" db="EMBL/GenBank/DDBJ databases">
        <title>Expanding our view of genomic diversity in Candidatus Accumulibacter clades.</title>
        <authorList>
            <person name="Skennerton C.T."/>
            <person name="Barr J.J."/>
            <person name="Slater F.R."/>
            <person name="Bond P.L."/>
            <person name="Tyson G.W."/>
        </authorList>
    </citation>
    <scope>NUCLEOTIDE SEQUENCE [LARGE SCALE GENOMIC DNA]</scope>
    <source>
        <strain evidence="6">SK-01</strain>
    </source>
</reference>
<proteinExistence type="predicted"/>
<accession>A0A084XY18</accession>
<protein>
    <submittedName>
        <fullName evidence="5">Sodium/calcium exchanger 1</fullName>
    </submittedName>
</protein>
<dbReference type="InterPro" id="IPR001846">
    <property type="entry name" value="VWF_type-D"/>
</dbReference>
<keyword evidence="1" id="KW-0732">Signal</keyword>
<dbReference type="STRING" id="1457154.CAPSK01_003280"/>
<dbReference type="SMART" id="SM00216">
    <property type="entry name" value="VWD"/>
    <property type="match status" value="1"/>
</dbReference>